<keyword evidence="5" id="KW-0540">Nuclease</keyword>
<keyword evidence="8" id="KW-0539">Nucleus</keyword>
<evidence type="ECO:0000256" key="8">
    <source>
        <dbReference type="ARBA" id="ARBA00023242"/>
    </source>
</evidence>
<dbReference type="InterPro" id="IPR036420">
    <property type="entry name" value="BRCT_dom_sf"/>
</dbReference>
<accession>A0A167RKY7</accession>
<dbReference type="SMART" id="SM00479">
    <property type="entry name" value="EXOIII"/>
    <property type="match status" value="1"/>
</dbReference>
<dbReference type="PANTHER" id="PTHR12801">
    <property type="entry name" value="RNA EXONUCLEASE REXO1 / RECO3 FAMILY MEMBER-RELATED"/>
    <property type="match status" value="1"/>
</dbReference>
<dbReference type="GO" id="GO:0003676">
    <property type="term" value="F:nucleic acid binding"/>
    <property type="evidence" value="ECO:0007669"/>
    <property type="project" value="InterPro"/>
</dbReference>
<dbReference type="FunFam" id="3.30.420.10:FF:000007">
    <property type="entry name" value="Interferon-stimulated exonuclease gene 20"/>
    <property type="match status" value="1"/>
</dbReference>
<dbReference type="STRING" id="1330018.A0A167RKY7"/>
<evidence type="ECO:0000256" key="5">
    <source>
        <dbReference type="ARBA" id="ARBA00022722"/>
    </source>
</evidence>
<gene>
    <name evidence="11" type="ORF">CALVIDRAFT_560308</name>
</gene>
<dbReference type="SUPFAM" id="SSF52113">
    <property type="entry name" value="BRCT domain"/>
    <property type="match status" value="1"/>
</dbReference>
<evidence type="ECO:0000256" key="1">
    <source>
        <dbReference type="ARBA" id="ARBA00004123"/>
    </source>
</evidence>
<dbReference type="GO" id="GO:0006364">
    <property type="term" value="P:rRNA processing"/>
    <property type="evidence" value="ECO:0007669"/>
    <property type="project" value="UniProtKB-KW"/>
</dbReference>
<organism evidence="11 12">
    <name type="scientific">Calocera viscosa (strain TUFC12733)</name>
    <dbReference type="NCBI Taxonomy" id="1330018"/>
    <lineage>
        <taxon>Eukaryota</taxon>
        <taxon>Fungi</taxon>
        <taxon>Dikarya</taxon>
        <taxon>Basidiomycota</taxon>
        <taxon>Agaricomycotina</taxon>
        <taxon>Dacrymycetes</taxon>
        <taxon>Dacrymycetales</taxon>
        <taxon>Dacrymycetaceae</taxon>
        <taxon>Calocera</taxon>
    </lineage>
</organism>
<dbReference type="InterPro" id="IPR012337">
    <property type="entry name" value="RNaseH-like_sf"/>
</dbReference>
<dbReference type="InterPro" id="IPR013520">
    <property type="entry name" value="Ribonucl_H"/>
</dbReference>
<dbReference type="Proteomes" id="UP000076738">
    <property type="component" value="Unassembled WGS sequence"/>
</dbReference>
<dbReference type="SUPFAM" id="SSF53098">
    <property type="entry name" value="Ribonuclease H-like"/>
    <property type="match status" value="1"/>
</dbReference>
<name>A0A167RKY7_CALVF</name>
<dbReference type="PANTHER" id="PTHR12801:SF45">
    <property type="entry name" value="RNA EXONUCLEASE 4"/>
    <property type="match status" value="1"/>
</dbReference>
<comment type="subcellular location">
    <subcellularLocation>
        <location evidence="1">Nucleus</location>
    </subcellularLocation>
</comment>
<dbReference type="Gene3D" id="3.40.50.10190">
    <property type="entry name" value="BRCT domain"/>
    <property type="match status" value="1"/>
</dbReference>
<dbReference type="InterPro" id="IPR001357">
    <property type="entry name" value="BRCT_dom"/>
</dbReference>
<keyword evidence="4" id="KW-0698">rRNA processing</keyword>
<evidence type="ECO:0000259" key="10">
    <source>
        <dbReference type="PROSITE" id="PS50172"/>
    </source>
</evidence>
<dbReference type="InterPro" id="IPR036397">
    <property type="entry name" value="RNaseH_sf"/>
</dbReference>
<dbReference type="OrthoDB" id="8191639at2759"/>
<evidence type="ECO:0000256" key="6">
    <source>
        <dbReference type="ARBA" id="ARBA00022801"/>
    </source>
</evidence>
<dbReference type="EMBL" id="KV417268">
    <property type="protein sequence ID" value="KZP01026.1"/>
    <property type="molecule type" value="Genomic_DNA"/>
</dbReference>
<feature type="domain" description="BRCT" evidence="10">
    <location>
        <begin position="247"/>
        <end position="340"/>
    </location>
</feature>
<evidence type="ECO:0000256" key="2">
    <source>
        <dbReference type="ARBA" id="ARBA00010489"/>
    </source>
</evidence>
<reference evidence="11 12" key="1">
    <citation type="journal article" date="2016" name="Mol. Biol. Evol.">
        <title>Comparative Genomics of Early-Diverging Mushroom-Forming Fungi Provides Insights into the Origins of Lignocellulose Decay Capabilities.</title>
        <authorList>
            <person name="Nagy L.G."/>
            <person name="Riley R."/>
            <person name="Tritt A."/>
            <person name="Adam C."/>
            <person name="Daum C."/>
            <person name="Floudas D."/>
            <person name="Sun H."/>
            <person name="Yadav J.S."/>
            <person name="Pangilinan J."/>
            <person name="Larsson K.H."/>
            <person name="Matsuura K."/>
            <person name="Barry K."/>
            <person name="Labutti K."/>
            <person name="Kuo R."/>
            <person name="Ohm R.A."/>
            <person name="Bhattacharya S.S."/>
            <person name="Shirouzu T."/>
            <person name="Yoshinaga Y."/>
            <person name="Martin F.M."/>
            <person name="Grigoriev I.V."/>
            <person name="Hibbett D.S."/>
        </authorList>
    </citation>
    <scope>NUCLEOTIDE SEQUENCE [LARGE SCALE GENOMIC DNA]</scope>
    <source>
        <strain evidence="11 12">TUFC12733</strain>
    </source>
</reference>
<evidence type="ECO:0000313" key="12">
    <source>
        <dbReference type="Proteomes" id="UP000076738"/>
    </source>
</evidence>
<dbReference type="PROSITE" id="PS50172">
    <property type="entry name" value="BRCT"/>
    <property type="match status" value="1"/>
</dbReference>
<proteinExistence type="inferred from homology"/>
<dbReference type="GO" id="GO:0005634">
    <property type="term" value="C:nucleus"/>
    <property type="evidence" value="ECO:0007669"/>
    <property type="project" value="UniProtKB-SubCell"/>
</dbReference>
<sequence length="349" mass="38527">MVKGEGVDGPPDVSATYIAIDCEMVGVEPTGASSLARVSIVDYDGQVLLDQFVKQTRKVVNYRTKWSGVRPRDLADAPSFEEVQAKVSRIMKNRIVIGHALQNDFRVLHLSYPRHYTRDTQRYQPLQQLGVGKSLKLMIKDVLGIDIQSREHDSVVDARASLALFRLHQADWEEHLSSSHFVKSPNHGLQEIVIDGLAGSKSPTLLLETPTIAIFPKGTDASSPAESHCDVPSTVPSESVMDLSRRLSQDVLTGLRIHIIPAKLTPQTLIELSRVIESHGATLTSQATAADVILTAVGAKKRLERHLDMDEAGKKLILRIDWLQETVAAGHQLPYERFLALPDTATDRT</sequence>
<dbReference type="GO" id="GO:0008408">
    <property type="term" value="F:3'-5' exonuclease activity"/>
    <property type="evidence" value="ECO:0007669"/>
    <property type="project" value="InterPro"/>
</dbReference>
<comment type="similarity">
    <text evidence="2">Belongs to the REXO4 family.</text>
</comment>
<dbReference type="InterPro" id="IPR037431">
    <property type="entry name" value="REX4_DEDDh_dom"/>
</dbReference>
<evidence type="ECO:0000256" key="9">
    <source>
        <dbReference type="ARBA" id="ARBA00025599"/>
    </source>
</evidence>
<evidence type="ECO:0000256" key="4">
    <source>
        <dbReference type="ARBA" id="ARBA00022552"/>
    </source>
</evidence>
<dbReference type="Pfam" id="PF00929">
    <property type="entry name" value="RNase_T"/>
    <property type="match status" value="1"/>
</dbReference>
<dbReference type="CDD" id="cd06144">
    <property type="entry name" value="REX4_like"/>
    <property type="match status" value="1"/>
</dbReference>
<protein>
    <recommendedName>
        <fullName evidence="3">RNA exonuclease 4</fullName>
    </recommendedName>
</protein>
<evidence type="ECO:0000256" key="7">
    <source>
        <dbReference type="ARBA" id="ARBA00022839"/>
    </source>
</evidence>
<dbReference type="InterPro" id="IPR047021">
    <property type="entry name" value="REXO1/3/4-like"/>
</dbReference>
<dbReference type="AlphaFoldDB" id="A0A167RKY7"/>
<keyword evidence="7" id="KW-0269">Exonuclease</keyword>
<evidence type="ECO:0000313" key="11">
    <source>
        <dbReference type="EMBL" id="KZP01026.1"/>
    </source>
</evidence>
<keyword evidence="12" id="KW-1185">Reference proteome</keyword>
<comment type="function">
    <text evidence="9">Exoribonuclease involved in ribosome biosynthesis. Involved in the processing of ITS1, the internal transcribed spacer localized between the 18S and 5.8S rRNAs.</text>
</comment>
<dbReference type="Gene3D" id="3.30.420.10">
    <property type="entry name" value="Ribonuclease H-like superfamily/Ribonuclease H"/>
    <property type="match status" value="1"/>
</dbReference>
<keyword evidence="6" id="KW-0378">Hydrolase</keyword>
<evidence type="ECO:0000256" key="3">
    <source>
        <dbReference type="ARBA" id="ARBA00016937"/>
    </source>
</evidence>